<dbReference type="EMBL" id="JAQMJT010000013">
    <property type="protein sequence ID" value="MDB8614617.1"/>
    <property type="molecule type" value="Genomic_DNA"/>
</dbReference>
<feature type="transmembrane region" description="Helical" evidence="1">
    <location>
        <begin position="56"/>
        <end position="75"/>
    </location>
</feature>
<organism evidence="2 3">
    <name type="scientific">Streptococcus salivarius</name>
    <dbReference type="NCBI Taxonomy" id="1304"/>
    <lineage>
        <taxon>Bacteria</taxon>
        <taxon>Bacillati</taxon>
        <taxon>Bacillota</taxon>
        <taxon>Bacilli</taxon>
        <taxon>Lactobacillales</taxon>
        <taxon>Streptococcaceae</taxon>
        <taxon>Streptococcus</taxon>
    </lineage>
</organism>
<keyword evidence="1" id="KW-1133">Transmembrane helix</keyword>
<dbReference type="RefSeq" id="WP_195918188.1">
    <property type="nucleotide sequence ID" value="NZ_JADOZZ010000014.1"/>
</dbReference>
<dbReference type="AlphaFoldDB" id="A0AAW6D4S3"/>
<reference evidence="2" key="1">
    <citation type="submission" date="2023-01" db="EMBL/GenBank/DDBJ databases">
        <title>Human gut microbiome strain richness.</title>
        <authorList>
            <person name="Chen-Liaw A."/>
        </authorList>
    </citation>
    <scope>NUCLEOTIDE SEQUENCE</scope>
    <source>
        <strain evidence="2">1001095st1_G4_1001095IJ_161003</strain>
    </source>
</reference>
<protein>
    <submittedName>
        <fullName evidence="2">Uncharacterized protein</fullName>
    </submittedName>
</protein>
<evidence type="ECO:0000313" key="3">
    <source>
        <dbReference type="Proteomes" id="UP001210204"/>
    </source>
</evidence>
<name>A0AAW6D4S3_STRSL</name>
<feature type="transmembrane region" description="Helical" evidence="1">
    <location>
        <begin position="189"/>
        <end position="217"/>
    </location>
</feature>
<dbReference type="Proteomes" id="UP001210204">
    <property type="component" value="Unassembled WGS sequence"/>
</dbReference>
<feature type="transmembrane region" description="Helical" evidence="1">
    <location>
        <begin position="136"/>
        <end position="169"/>
    </location>
</feature>
<sequence>MDKSISAKDQTIEELVKSINSKNVWINRITLVSPGIILLIDLILKVKGITDTSLSKLLLQIVPPLCIIVPLYQLLDLHGLVIKKQQAENEPVDIPRSARARYGRMIWKDARTNIDYTKGITLLLEHGFDTLSQKLFASLVTLTATLATVKGSISACLSYLSITLVMYLLSFWSLDQMKQNKKERKMSEYLLLTIVTLTNLLAFIFYGILVAVVYASFMPTNNFLWTYLLVSVGLVAYFGWCYRDLIKARKLRAEESIKKQENQ</sequence>
<gene>
    <name evidence="2" type="ORF">PNU26_09440</name>
</gene>
<comment type="caution">
    <text evidence="2">The sequence shown here is derived from an EMBL/GenBank/DDBJ whole genome shotgun (WGS) entry which is preliminary data.</text>
</comment>
<feature type="transmembrane region" description="Helical" evidence="1">
    <location>
        <begin position="25"/>
        <end position="44"/>
    </location>
</feature>
<evidence type="ECO:0000313" key="2">
    <source>
        <dbReference type="EMBL" id="MDB8614617.1"/>
    </source>
</evidence>
<proteinExistence type="predicted"/>
<keyword evidence="1" id="KW-0812">Transmembrane</keyword>
<feature type="transmembrane region" description="Helical" evidence="1">
    <location>
        <begin position="223"/>
        <end position="242"/>
    </location>
</feature>
<accession>A0AAW6D4S3</accession>
<keyword evidence="1" id="KW-0472">Membrane</keyword>
<evidence type="ECO:0000256" key="1">
    <source>
        <dbReference type="SAM" id="Phobius"/>
    </source>
</evidence>